<dbReference type="Pfam" id="PF10604">
    <property type="entry name" value="Polyketide_cyc2"/>
    <property type="match status" value="1"/>
</dbReference>
<reference evidence="1 2" key="1">
    <citation type="submission" date="2024-03" db="EMBL/GenBank/DDBJ databases">
        <title>Draft genome sequence of Pseudonocardia sp. DW16-2.</title>
        <authorList>
            <person name="Duangmal K."/>
        </authorList>
    </citation>
    <scope>NUCLEOTIDE SEQUENCE [LARGE SCALE GENOMIC DNA]</scope>
    <source>
        <strain evidence="1 2">DW16-2</strain>
    </source>
</reference>
<keyword evidence="2" id="KW-1185">Reference proteome</keyword>
<evidence type="ECO:0000313" key="2">
    <source>
        <dbReference type="Proteomes" id="UP001364211"/>
    </source>
</evidence>
<name>A0ABU8T613_9PSEU</name>
<comment type="caution">
    <text evidence="1">The sequence shown here is derived from an EMBL/GenBank/DDBJ whole genome shotgun (WGS) entry which is preliminary data.</text>
</comment>
<dbReference type="SUPFAM" id="SSF55961">
    <property type="entry name" value="Bet v1-like"/>
    <property type="match status" value="1"/>
</dbReference>
<dbReference type="InterPro" id="IPR019587">
    <property type="entry name" value="Polyketide_cyclase/dehydratase"/>
</dbReference>
<protein>
    <submittedName>
        <fullName evidence="1">SRPBCC family protein</fullName>
    </submittedName>
</protein>
<organism evidence="1 2">
    <name type="scientific">Pseudonocardia spirodelae</name>
    <dbReference type="NCBI Taxonomy" id="3133431"/>
    <lineage>
        <taxon>Bacteria</taxon>
        <taxon>Bacillati</taxon>
        <taxon>Actinomycetota</taxon>
        <taxon>Actinomycetes</taxon>
        <taxon>Pseudonocardiales</taxon>
        <taxon>Pseudonocardiaceae</taxon>
        <taxon>Pseudonocardia</taxon>
    </lineage>
</organism>
<dbReference type="EMBL" id="JBBJUP010000007">
    <property type="protein sequence ID" value="MEJ8279382.1"/>
    <property type="molecule type" value="Genomic_DNA"/>
</dbReference>
<proteinExistence type="predicted"/>
<dbReference type="Gene3D" id="3.30.530.20">
    <property type="match status" value="1"/>
</dbReference>
<gene>
    <name evidence="1" type="ORF">WJX68_10610</name>
</gene>
<evidence type="ECO:0000313" key="1">
    <source>
        <dbReference type="EMBL" id="MEJ8279382.1"/>
    </source>
</evidence>
<accession>A0ABU8T613</accession>
<dbReference type="RefSeq" id="WP_340288890.1">
    <property type="nucleotide sequence ID" value="NZ_JBBJUP010000007.1"/>
</dbReference>
<dbReference type="InterPro" id="IPR023393">
    <property type="entry name" value="START-like_dom_sf"/>
</dbReference>
<sequence length="155" mass="16823">MVGVQRVMAVSTPAATVLGYLADHGHSEIWDPTVRSCVRSDGGGPVAVGAAWHTVSVWSGRESELDHTLRELDDRRVLFVAENPTVTATEEIVVEPADDGGCTVSFHAEVRLKGLLKLAAPFLRREFERHGDELERTLPPVLERLQGPAPAPPLT</sequence>
<dbReference type="Proteomes" id="UP001364211">
    <property type="component" value="Unassembled WGS sequence"/>
</dbReference>